<dbReference type="SUPFAM" id="SSF46785">
    <property type="entry name" value="Winged helix' DNA-binding domain"/>
    <property type="match status" value="1"/>
</dbReference>
<dbReference type="GO" id="GO:0005634">
    <property type="term" value="C:nucleus"/>
    <property type="evidence" value="ECO:0007669"/>
    <property type="project" value="UniProtKB-SubCell"/>
</dbReference>
<dbReference type="InterPro" id="IPR001766">
    <property type="entry name" value="Fork_head_dom"/>
</dbReference>
<dbReference type="InterPro" id="IPR036390">
    <property type="entry name" value="WH_DNA-bd_sf"/>
</dbReference>
<dbReference type="InterPro" id="IPR030456">
    <property type="entry name" value="TF_fork_head_CS_2"/>
</dbReference>
<name>A0A8T0D3U9_9TREM</name>
<dbReference type="InterPro" id="IPR018122">
    <property type="entry name" value="TF_fork_head_CS_1"/>
</dbReference>
<gene>
    <name evidence="7" type="ORF">P879_08696</name>
</gene>
<evidence type="ECO:0000313" key="7">
    <source>
        <dbReference type="EMBL" id="KAF8561654.1"/>
    </source>
</evidence>
<comment type="subcellular location">
    <subcellularLocation>
        <location evidence="5">Nucleus</location>
    </subcellularLocation>
</comment>
<keyword evidence="1" id="KW-0805">Transcription regulation</keyword>
<accession>A0A8T0D3U9</accession>
<dbReference type="CDD" id="cd20024">
    <property type="entry name" value="FH_FOXJ2-like"/>
    <property type="match status" value="1"/>
</dbReference>
<sequence length="182" mass="20399">MDPDNSLTAMDWLPNLSINMLAASIESDFSFNLDFCGSSINVDDSKTDSENGSAPYHLEGKPPYSYASLITSAIQSSAEKRMTLSEIYQWICDNFPYYCEAGGGWKNSIRHNLSLNKSFTKMPRSRDDPGKGSYWCLSSNYAHECDIIYPNTKKQVSSKTCGFKQLFRCIASELNRRHNAAG</sequence>
<evidence type="ECO:0000256" key="1">
    <source>
        <dbReference type="ARBA" id="ARBA00023015"/>
    </source>
</evidence>
<feature type="DNA-binding region" description="Fork-head" evidence="5">
    <location>
        <begin position="61"/>
        <end position="140"/>
    </location>
</feature>
<comment type="caution">
    <text evidence="7">The sequence shown here is derived from an EMBL/GenBank/DDBJ whole genome shotgun (WGS) entry which is preliminary data.</text>
</comment>
<keyword evidence="8" id="KW-1185">Reference proteome</keyword>
<dbReference type="GO" id="GO:0000981">
    <property type="term" value="F:DNA-binding transcription factor activity, RNA polymerase II-specific"/>
    <property type="evidence" value="ECO:0007669"/>
    <property type="project" value="TreeGrafter"/>
</dbReference>
<evidence type="ECO:0000256" key="3">
    <source>
        <dbReference type="ARBA" id="ARBA00023163"/>
    </source>
</evidence>
<keyword evidence="2 5" id="KW-0238">DNA-binding</keyword>
<evidence type="ECO:0000259" key="6">
    <source>
        <dbReference type="PROSITE" id="PS50039"/>
    </source>
</evidence>
<dbReference type="PANTHER" id="PTHR46078:SF4">
    <property type="entry name" value="FORKHEAD BOX J2"/>
    <property type="match status" value="1"/>
</dbReference>
<evidence type="ECO:0000256" key="5">
    <source>
        <dbReference type="PROSITE-ProRule" id="PRU00089"/>
    </source>
</evidence>
<reference evidence="7 8" key="1">
    <citation type="submission" date="2019-07" db="EMBL/GenBank/DDBJ databases">
        <title>Annotation for the trematode Paragonimus westermani.</title>
        <authorList>
            <person name="Choi Y.-J."/>
        </authorList>
    </citation>
    <scope>NUCLEOTIDE SEQUENCE [LARGE SCALE GENOMIC DNA]</scope>
    <source>
        <strain evidence="7">180907_Pwestermani</strain>
    </source>
</reference>
<dbReference type="GO" id="GO:0000978">
    <property type="term" value="F:RNA polymerase II cis-regulatory region sequence-specific DNA binding"/>
    <property type="evidence" value="ECO:0007669"/>
    <property type="project" value="TreeGrafter"/>
</dbReference>
<evidence type="ECO:0000313" key="8">
    <source>
        <dbReference type="Proteomes" id="UP000699462"/>
    </source>
</evidence>
<organism evidence="7 8">
    <name type="scientific">Paragonimus westermani</name>
    <dbReference type="NCBI Taxonomy" id="34504"/>
    <lineage>
        <taxon>Eukaryota</taxon>
        <taxon>Metazoa</taxon>
        <taxon>Spiralia</taxon>
        <taxon>Lophotrochozoa</taxon>
        <taxon>Platyhelminthes</taxon>
        <taxon>Trematoda</taxon>
        <taxon>Digenea</taxon>
        <taxon>Plagiorchiida</taxon>
        <taxon>Troglotremata</taxon>
        <taxon>Troglotrematidae</taxon>
        <taxon>Paragonimus</taxon>
    </lineage>
</organism>
<dbReference type="InterPro" id="IPR045912">
    <property type="entry name" value="FOXJ2/3-like"/>
</dbReference>
<dbReference type="InterPro" id="IPR036388">
    <property type="entry name" value="WH-like_DNA-bd_sf"/>
</dbReference>
<dbReference type="FunFam" id="1.10.10.10:FF:000135">
    <property type="entry name" value="forkhead box protein G1"/>
    <property type="match status" value="1"/>
</dbReference>
<dbReference type="AlphaFoldDB" id="A0A8T0D3U9"/>
<feature type="domain" description="Fork-head" evidence="6">
    <location>
        <begin position="61"/>
        <end position="140"/>
    </location>
</feature>
<dbReference type="Pfam" id="PF00250">
    <property type="entry name" value="Forkhead"/>
    <property type="match status" value="1"/>
</dbReference>
<evidence type="ECO:0000256" key="2">
    <source>
        <dbReference type="ARBA" id="ARBA00023125"/>
    </source>
</evidence>
<dbReference type="PRINTS" id="PR00053">
    <property type="entry name" value="FORKHEAD"/>
</dbReference>
<keyword evidence="3" id="KW-0804">Transcription</keyword>
<dbReference type="PANTHER" id="PTHR46078">
    <property type="entry name" value="FORKHEAD BOX PROTEIN J2 FAMILY MEMBER"/>
    <property type="match status" value="1"/>
</dbReference>
<protein>
    <recommendedName>
        <fullName evidence="6">Fork-head domain-containing protein</fullName>
    </recommendedName>
</protein>
<proteinExistence type="predicted"/>
<dbReference type="OrthoDB" id="10029558at2759"/>
<dbReference type="SMART" id="SM00339">
    <property type="entry name" value="FH"/>
    <property type="match status" value="1"/>
</dbReference>
<keyword evidence="4 5" id="KW-0539">Nucleus</keyword>
<dbReference type="PROSITE" id="PS50039">
    <property type="entry name" value="FORK_HEAD_3"/>
    <property type="match status" value="1"/>
</dbReference>
<dbReference type="PROSITE" id="PS00657">
    <property type="entry name" value="FORK_HEAD_1"/>
    <property type="match status" value="1"/>
</dbReference>
<dbReference type="EMBL" id="JTDF01021585">
    <property type="protein sequence ID" value="KAF8561654.1"/>
    <property type="molecule type" value="Genomic_DNA"/>
</dbReference>
<dbReference type="PROSITE" id="PS00658">
    <property type="entry name" value="FORK_HEAD_2"/>
    <property type="match status" value="1"/>
</dbReference>
<evidence type="ECO:0000256" key="4">
    <source>
        <dbReference type="ARBA" id="ARBA00023242"/>
    </source>
</evidence>
<dbReference type="Gene3D" id="1.10.10.10">
    <property type="entry name" value="Winged helix-like DNA-binding domain superfamily/Winged helix DNA-binding domain"/>
    <property type="match status" value="1"/>
</dbReference>
<dbReference type="Proteomes" id="UP000699462">
    <property type="component" value="Unassembled WGS sequence"/>
</dbReference>